<feature type="transmembrane region" description="Helical" evidence="1">
    <location>
        <begin position="136"/>
        <end position="155"/>
    </location>
</feature>
<keyword evidence="1" id="KW-1133">Transmembrane helix</keyword>
<organism evidence="2 3">
    <name type="scientific">Paenibacillus aestuarii</name>
    <dbReference type="NCBI Taxonomy" id="516965"/>
    <lineage>
        <taxon>Bacteria</taxon>
        <taxon>Bacillati</taxon>
        <taxon>Bacillota</taxon>
        <taxon>Bacilli</taxon>
        <taxon>Bacillales</taxon>
        <taxon>Paenibacillaceae</taxon>
        <taxon>Paenibacillus</taxon>
    </lineage>
</organism>
<sequence length="167" mass="19876">MIIYDTQFNTNEWFLLIGLAIGIFTLWLLPKRFPGQVTNVFFLSGVFSGFFFDHTLSVQPVSYYDVNDSSLFEFMDFVSYWMYGIFSYLFFYVFDRLRVQPSRVPLYVLIWSLASLGFEWLGVQMGIYHYTNGYQIWYSLPIYLIVETLWCFLYARCRGTCMRSMSS</sequence>
<keyword evidence="3" id="KW-1185">Reference proteome</keyword>
<proteinExistence type="predicted"/>
<accession>A0ABW0K7R2</accession>
<comment type="caution">
    <text evidence="2">The sequence shown here is derived from an EMBL/GenBank/DDBJ whole genome shotgun (WGS) entry which is preliminary data.</text>
</comment>
<name>A0ABW0K7R2_9BACL</name>
<reference evidence="3" key="1">
    <citation type="journal article" date="2019" name="Int. J. Syst. Evol. Microbiol.">
        <title>The Global Catalogue of Microorganisms (GCM) 10K type strain sequencing project: providing services to taxonomists for standard genome sequencing and annotation.</title>
        <authorList>
            <consortium name="The Broad Institute Genomics Platform"/>
            <consortium name="The Broad Institute Genome Sequencing Center for Infectious Disease"/>
            <person name="Wu L."/>
            <person name="Ma J."/>
        </authorList>
    </citation>
    <scope>NUCLEOTIDE SEQUENCE [LARGE SCALE GENOMIC DNA]</scope>
    <source>
        <strain evidence="3">KACC 11904</strain>
    </source>
</reference>
<evidence type="ECO:0000256" key="1">
    <source>
        <dbReference type="SAM" id="Phobius"/>
    </source>
</evidence>
<protein>
    <submittedName>
        <fullName evidence="2">Uncharacterized protein</fullName>
    </submittedName>
</protein>
<keyword evidence="1" id="KW-0812">Transmembrane</keyword>
<keyword evidence="1" id="KW-0472">Membrane</keyword>
<dbReference type="Proteomes" id="UP001596044">
    <property type="component" value="Unassembled WGS sequence"/>
</dbReference>
<feature type="transmembrane region" description="Helical" evidence="1">
    <location>
        <begin position="77"/>
        <end position="94"/>
    </location>
</feature>
<gene>
    <name evidence="2" type="ORF">ACFPOG_10050</name>
</gene>
<evidence type="ECO:0000313" key="3">
    <source>
        <dbReference type="Proteomes" id="UP001596044"/>
    </source>
</evidence>
<feature type="transmembrane region" description="Helical" evidence="1">
    <location>
        <begin position="106"/>
        <end position="130"/>
    </location>
</feature>
<evidence type="ECO:0000313" key="2">
    <source>
        <dbReference type="EMBL" id="MFC5448606.1"/>
    </source>
</evidence>
<dbReference type="EMBL" id="JBHSMJ010000009">
    <property type="protein sequence ID" value="MFC5448606.1"/>
    <property type="molecule type" value="Genomic_DNA"/>
</dbReference>
<dbReference type="RefSeq" id="WP_270878350.1">
    <property type="nucleotide sequence ID" value="NZ_JAQFVF010000018.1"/>
</dbReference>
<feature type="transmembrane region" description="Helical" evidence="1">
    <location>
        <begin position="13"/>
        <end position="30"/>
    </location>
</feature>